<dbReference type="Pfam" id="PF02780">
    <property type="entry name" value="Transketolase_C"/>
    <property type="match status" value="1"/>
</dbReference>
<dbReference type="EMBL" id="LBOW01000006">
    <property type="protein sequence ID" value="KKP44813.1"/>
    <property type="molecule type" value="Genomic_DNA"/>
</dbReference>
<dbReference type="CDD" id="cd07033">
    <property type="entry name" value="TPP_PYR_DXS_TK_like"/>
    <property type="match status" value="1"/>
</dbReference>
<dbReference type="SMART" id="SM00861">
    <property type="entry name" value="Transket_pyr"/>
    <property type="match status" value="1"/>
</dbReference>
<dbReference type="InterPro" id="IPR005475">
    <property type="entry name" value="Transketolase-like_Pyr-bd"/>
</dbReference>
<organism evidence="5 6">
    <name type="scientific">Candidatus Woesebacteria bacterium GW2011_GWB1_33_22</name>
    <dbReference type="NCBI Taxonomy" id="1618566"/>
    <lineage>
        <taxon>Bacteria</taxon>
        <taxon>Candidatus Woeseibacteriota</taxon>
    </lineage>
</organism>
<evidence type="ECO:0000313" key="6">
    <source>
        <dbReference type="Proteomes" id="UP000034778"/>
    </source>
</evidence>
<dbReference type="InterPro" id="IPR029061">
    <property type="entry name" value="THDP-binding"/>
</dbReference>
<evidence type="ECO:0000313" key="5">
    <source>
        <dbReference type="EMBL" id="KKP44813.1"/>
    </source>
</evidence>
<dbReference type="PANTHER" id="PTHR43825:SF1">
    <property type="entry name" value="TRANSKETOLASE-LIKE PYRIMIDINE-BINDING DOMAIN-CONTAINING PROTEIN"/>
    <property type="match status" value="1"/>
</dbReference>
<sequence>MINQKLYLSDKIFKKDIEMKLMRDGFGLGLLEAGEKDPRIVVLSADLKESTKANYFAEKFPERFIEVGVAEQAMVTIASGMANYGKIPFCTSYAIFSPGRNWEQIRTTIAIDSYPVKIIGAQSGLNIGHYGVTHQGLEDIALASVIPNMNVVVPSDFDEARKATLLMAVDNKPYYMRLPRIESPVYTSSETPFKFGKANILTESKNPEVTIIATGLMVYEALMAYKELYKNGIETIVINMHTIKPLDEELIIRNAKLTGAVVSIEEHQVIGGLGSMVSSVLSKNFPVPMEILGVQDRFGQSGTPKELFAEYGLTKEDIIKACKKVIARKNS</sequence>
<evidence type="ECO:0000256" key="1">
    <source>
        <dbReference type="ARBA" id="ARBA00001964"/>
    </source>
</evidence>
<proteinExistence type="inferred from homology"/>
<accession>A0A0F9ZKQ5</accession>
<dbReference type="FunFam" id="3.40.50.970:FF:000129">
    <property type="entry name" value="Transketolase"/>
    <property type="match status" value="1"/>
</dbReference>
<comment type="cofactor">
    <cofactor evidence="1">
        <name>thiamine diphosphate</name>
        <dbReference type="ChEBI" id="CHEBI:58937"/>
    </cofactor>
</comment>
<evidence type="ECO:0000256" key="2">
    <source>
        <dbReference type="ARBA" id="ARBA00007131"/>
    </source>
</evidence>
<feature type="domain" description="Transketolase-like pyrimidine-binding" evidence="4">
    <location>
        <begin position="20"/>
        <end position="185"/>
    </location>
</feature>
<comment type="similarity">
    <text evidence="2">Belongs to the transketolase family.</text>
</comment>
<dbReference type="InterPro" id="IPR051157">
    <property type="entry name" value="PDH/Transketolase"/>
</dbReference>
<dbReference type="PANTHER" id="PTHR43825">
    <property type="entry name" value="PYRUVATE DEHYDROGENASE E1 COMPONENT"/>
    <property type="match status" value="1"/>
</dbReference>
<reference evidence="5 6" key="1">
    <citation type="journal article" date="2015" name="Nature">
        <title>rRNA introns, odd ribosomes, and small enigmatic genomes across a large radiation of phyla.</title>
        <authorList>
            <person name="Brown C.T."/>
            <person name="Hug L.A."/>
            <person name="Thomas B.C."/>
            <person name="Sharon I."/>
            <person name="Castelle C.J."/>
            <person name="Singh A."/>
            <person name="Wilkins M.J."/>
            <person name="Williams K.H."/>
            <person name="Banfield J.F."/>
        </authorList>
    </citation>
    <scope>NUCLEOTIDE SEQUENCE [LARGE SCALE GENOMIC DNA]</scope>
</reference>
<gene>
    <name evidence="5" type="ORF">UR35_C0006G0048</name>
</gene>
<evidence type="ECO:0000259" key="4">
    <source>
        <dbReference type="SMART" id="SM00861"/>
    </source>
</evidence>
<comment type="caution">
    <text evidence="5">The sequence shown here is derived from an EMBL/GenBank/DDBJ whole genome shotgun (WGS) entry which is preliminary data.</text>
</comment>
<dbReference type="Gene3D" id="3.40.50.970">
    <property type="match status" value="1"/>
</dbReference>
<dbReference type="InterPro" id="IPR009014">
    <property type="entry name" value="Transketo_C/PFOR_II"/>
</dbReference>
<dbReference type="SUPFAM" id="SSF52518">
    <property type="entry name" value="Thiamin diphosphate-binding fold (THDP-binding)"/>
    <property type="match status" value="1"/>
</dbReference>
<dbReference type="SUPFAM" id="SSF52922">
    <property type="entry name" value="TK C-terminal domain-like"/>
    <property type="match status" value="1"/>
</dbReference>
<dbReference type="Gene3D" id="3.40.50.920">
    <property type="match status" value="1"/>
</dbReference>
<keyword evidence="3" id="KW-0786">Thiamine pyrophosphate</keyword>
<dbReference type="Proteomes" id="UP000034778">
    <property type="component" value="Unassembled WGS sequence"/>
</dbReference>
<evidence type="ECO:0000256" key="3">
    <source>
        <dbReference type="ARBA" id="ARBA00023052"/>
    </source>
</evidence>
<dbReference type="InterPro" id="IPR033248">
    <property type="entry name" value="Transketolase_C"/>
</dbReference>
<protein>
    <submittedName>
        <fullName evidence="5">Transketolase, central region</fullName>
    </submittedName>
</protein>
<dbReference type="STRING" id="1618566.UR35_C0006G0048"/>
<dbReference type="AlphaFoldDB" id="A0A0F9ZKQ5"/>
<dbReference type="PATRIC" id="fig|1618566.3.peg.622"/>
<name>A0A0F9ZKQ5_9BACT</name>
<dbReference type="Pfam" id="PF02779">
    <property type="entry name" value="Transket_pyr"/>
    <property type="match status" value="1"/>
</dbReference>